<comment type="cofactor">
    <cofactor evidence="17">
        <name>Mg(2+)</name>
        <dbReference type="ChEBI" id="CHEBI:18420"/>
    </cofactor>
</comment>
<dbReference type="EMBL" id="PVXQ01000002">
    <property type="protein sequence ID" value="PRR84273.1"/>
    <property type="molecule type" value="Genomic_DNA"/>
</dbReference>
<evidence type="ECO:0000256" key="18">
    <source>
        <dbReference type="HAMAP-Rule" id="MF_01966"/>
    </source>
</evidence>
<feature type="domain" description="YjeF C-terminal" evidence="20">
    <location>
        <begin position="227"/>
        <end position="497"/>
    </location>
</feature>
<evidence type="ECO:0000256" key="16">
    <source>
        <dbReference type="ARBA" id="ARBA00049209"/>
    </source>
</evidence>
<evidence type="ECO:0000256" key="2">
    <source>
        <dbReference type="ARBA" id="ARBA00000909"/>
    </source>
</evidence>
<dbReference type="Proteomes" id="UP000239471">
    <property type="component" value="Unassembled WGS sequence"/>
</dbReference>
<dbReference type="AlphaFoldDB" id="A0A2T0BKB5"/>
<dbReference type="GO" id="GO:0046496">
    <property type="term" value="P:nicotinamide nucleotide metabolic process"/>
    <property type="evidence" value="ECO:0007669"/>
    <property type="project" value="UniProtKB-UniRule"/>
</dbReference>
<feature type="binding site" evidence="17">
    <location>
        <position position="440"/>
    </location>
    <ligand>
        <name>(6S)-NADPHX</name>
        <dbReference type="ChEBI" id="CHEBI:64076"/>
    </ligand>
</feature>
<comment type="function">
    <text evidence="17">Catalyzes the dehydration of the S-form of NAD(P)HX at the expense of ADP, which is converted to AMP. Together with NAD(P)HX epimerase, which catalyzes the epimerization of the S- and R-forms, the enzyme allows the repair of both epimers of NAD(P)HX, a damaged form of NAD(P)H that is a result of enzymatic or heat-dependent hydration.</text>
</comment>
<evidence type="ECO:0000256" key="17">
    <source>
        <dbReference type="HAMAP-Rule" id="MF_01965"/>
    </source>
</evidence>
<comment type="catalytic activity">
    <reaction evidence="16 17 19">
        <text>(6S)-NADPHX + ADP = AMP + phosphate + NADPH + H(+)</text>
        <dbReference type="Rhea" id="RHEA:32235"/>
        <dbReference type="ChEBI" id="CHEBI:15378"/>
        <dbReference type="ChEBI" id="CHEBI:43474"/>
        <dbReference type="ChEBI" id="CHEBI:57783"/>
        <dbReference type="ChEBI" id="CHEBI:64076"/>
        <dbReference type="ChEBI" id="CHEBI:456215"/>
        <dbReference type="ChEBI" id="CHEBI:456216"/>
        <dbReference type="EC" id="4.2.1.136"/>
    </reaction>
</comment>
<comment type="similarity">
    <text evidence="4 19">In the C-terminal section; belongs to the NnrD/CARKD family.</text>
</comment>
<dbReference type="GO" id="GO:0052855">
    <property type="term" value="F:ADP-dependent NAD(P)H-hydrate dehydratase activity"/>
    <property type="evidence" value="ECO:0007669"/>
    <property type="project" value="UniProtKB-UniRule"/>
</dbReference>
<evidence type="ECO:0000256" key="13">
    <source>
        <dbReference type="ARBA" id="ARBA00023268"/>
    </source>
</evidence>
<dbReference type="RefSeq" id="WP_106058252.1">
    <property type="nucleotide sequence ID" value="NZ_PVXQ01000002.1"/>
</dbReference>
<keyword evidence="11 18" id="KW-0413">Isomerase</keyword>
<comment type="similarity">
    <text evidence="3 19">In the N-terminal section; belongs to the NnrE/AIBP family.</text>
</comment>
<evidence type="ECO:0000256" key="12">
    <source>
        <dbReference type="ARBA" id="ARBA00023239"/>
    </source>
</evidence>
<dbReference type="InterPro" id="IPR000631">
    <property type="entry name" value="CARKD"/>
</dbReference>
<dbReference type="OrthoDB" id="9806925at2"/>
<comment type="cofactor">
    <cofactor evidence="18 19">
        <name>K(+)</name>
        <dbReference type="ChEBI" id="CHEBI:29103"/>
    </cofactor>
    <text evidence="18 19">Binds 1 potassium ion per subunit.</text>
</comment>
<comment type="function">
    <text evidence="14 19">Bifunctional enzyme that catalyzes the epimerization of the S- and R-forms of NAD(P)HX and the dehydration of the S-form of NAD(P)HX at the expense of ADP, which is converted to AMP. This allows the repair of both epimers of NAD(P)HX, a damaged form of NAD(P)H that is a result of enzymatic or heat-dependent hydration.</text>
</comment>
<dbReference type="NCBIfam" id="TIGR00196">
    <property type="entry name" value="yjeF_cterm"/>
    <property type="match status" value="1"/>
</dbReference>
<dbReference type="PIRSF" id="PIRSF017184">
    <property type="entry name" value="Nnr"/>
    <property type="match status" value="1"/>
</dbReference>
<feature type="binding site" evidence="17">
    <location>
        <begin position="411"/>
        <end position="415"/>
    </location>
    <ligand>
        <name>AMP</name>
        <dbReference type="ChEBI" id="CHEBI:456215"/>
    </ligand>
</feature>
<dbReference type="Gene3D" id="3.40.50.10260">
    <property type="entry name" value="YjeF N-terminal domain"/>
    <property type="match status" value="1"/>
</dbReference>
<accession>A0A2T0BKB5</accession>
<dbReference type="SUPFAM" id="SSF53613">
    <property type="entry name" value="Ribokinase-like"/>
    <property type="match status" value="1"/>
</dbReference>
<feature type="binding site" evidence="17">
    <location>
        <position position="323"/>
    </location>
    <ligand>
        <name>(6S)-NADPHX</name>
        <dbReference type="ChEBI" id="CHEBI:64076"/>
    </ligand>
</feature>
<feature type="binding site" evidence="18">
    <location>
        <position position="160"/>
    </location>
    <ligand>
        <name>(6S)-NADPHX</name>
        <dbReference type="ChEBI" id="CHEBI:64076"/>
    </ligand>
</feature>
<keyword evidence="12 17" id="KW-0456">Lyase</keyword>
<dbReference type="PROSITE" id="PS51385">
    <property type="entry name" value="YJEF_N"/>
    <property type="match status" value="1"/>
</dbReference>
<dbReference type="NCBIfam" id="TIGR00197">
    <property type="entry name" value="yjeF_nterm"/>
    <property type="match status" value="1"/>
</dbReference>
<dbReference type="InterPro" id="IPR029056">
    <property type="entry name" value="Ribokinase-like"/>
</dbReference>
<evidence type="ECO:0000259" key="21">
    <source>
        <dbReference type="PROSITE" id="PS51385"/>
    </source>
</evidence>
<comment type="function">
    <text evidence="18">Catalyzes the epimerization of the S- and R-forms of NAD(P)HX, a damaged form of NAD(P)H that is a result of enzymatic or heat-dependent hydration. This is a prerequisite for the S-specific NAD(P)H-hydrate dehydratase to allow the repair of both epimers of NAD(P)HX.</text>
</comment>
<comment type="caution">
    <text evidence="22">The sequence shown here is derived from an EMBL/GenBank/DDBJ whole genome shotgun (WGS) entry which is preliminary data.</text>
</comment>
<gene>
    <name evidence="22" type="primary">nnr</name>
    <name evidence="17" type="synonym">nnrD</name>
    <name evidence="18" type="synonym">nnrE</name>
    <name evidence="22" type="ORF">CLVI_01990</name>
</gene>
<protein>
    <recommendedName>
        <fullName evidence="19">Bifunctional NAD(P)H-hydrate repair enzyme</fullName>
    </recommendedName>
    <alternativeName>
        <fullName evidence="19">Nicotinamide nucleotide repair protein</fullName>
    </alternativeName>
    <domain>
        <recommendedName>
            <fullName evidence="19">ADP-dependent (S)-NAD(P)H-hydrate dehydratase</fullName>
            <ecNumber evidence="19">4.2.1.136</ecNumber>
        </recommendedName>
        <alternativeName>
            <fullName evidence="19">ADP-dependent NAD(P)HX dehydratase</fullName>
        </alternativeName>
    </domain>
    <domain>
        <recommendedName>
            <fullName evidence="19">NAD(P)H-hydrate epimerase</fullName>
            <ecNumber evidence="19">5.1.99.6</ecNumber>
        </recommendedName>
    </domain>
</protein>
<evidence type="ECO:0000256" key="5">
    <source>
        <dbReference type="ARBA" id="ARBA00022723"/>
    </source>
</evidence>
<evidence type="ECO:0000256" key="19">
    <source>
        <dbReference type="PIRNR" id="PIRNR017184"/>
    </source>
</evidence>
<dbReference type="PANTHER" id="PTHR12592:SF0">
    <property type="entry name" value="ATP-DEPENDENT (S)-NAD(P)H-HYDRATE DEHYDRATASE"/>
    <property type="match status" value="1"/>
</dbReference>
<evidence type="ECO:0000256" key="8">
    <source>
        <dbReference type="ARBA" id="ARBA00022857"/>
    </source>
</evidence>
<organism evidence="22 23">
    <name type="scientific">Clostridium vincentii</name>
    <dbReference type="NCBI Taxonomy" id="52704"/>
    <lineage>
        <taxon>Bacteria</taxon>
        <taxon>Bacillati</taxon>
        <taxon>Bacillota</taxon>
        <taxon>Clostridia</taxon>
        <taxon>Eubacteriales</taxon>
        <taxon>Clostridiaceae</taxon>
        <taxon>Clostridium</taxon>
    </lineage>
</organism>
<evidence type="ECO:0000256" key="10">
    <source>
        <dbReference type="ARBA" id="ARBA00023027"/>
    </source>
</evidence>
<feature type="binding site" evidence="17">
    <location>
        <position position="262"/>
    </location>
    <ligand>
        <name>(6S)-NADPHX</name>
        <dbReference type="ChEBI" id="CHEBI:64076"/>
    </ligand>
</feature>
<feature type="binding site" evidence="18">
    <location>
        <begin position="131"/>
        <end position="137"/>
    </location>
    <ligand>
        <name>(6S)-NADPHX</name>
        <dbReference type="ChEBI" id="CHEBI:64076"/>
    </ligand>
</feature>
<sequence>MEVLSVKAARSMDEDAIKKVGIPSIVLMENAAQEIFNNIVNKGNSFIVFCGAGNNGGDGLAIARKLILSNKRVKVFLVCDLDKASPEFKINYNILINMKAELHRFNIKNDMLTKMIEVVSEADIVVDSIFGIGLNREIKGDIYLVIELINKYAKYVVSVDSPSGLDCDSGGNFGIAIEAKETYSIETLKKGFFQNKAKRYLGEIKVVEIGIPNLVKQRNTENIYLLGENMYKNLIPIRSDYGYKGTYGKVIVLAGSRGLTGAAYITTEAVVRSGAGLTTLLVEEEIKPLLANRLIEAMTVTYNEKEKIDNLIETADVIICGPGLGNGIANRNMLIHCINSSRCPMVIDADGLNIIANDEGCINKLKGRAIFTPHLGEMSRLANESVQKIELHRIDVCINYAKEHGIIALLKGHNTIISNGKDVVINETGNSKMASGGMGDCLTGIIGSLVGQGVGLFDSAVLGAYLHGLAADRLSKDRYVINARDVIEEIPKTIEHLLRK</sequence>
<evidence type="ECO:0000256" key="1">
    <source>
        <dbReference type="ARBA" id="ARBA00000013"/>
    </source>
</evidence>
<dbReference type="SUPFAM" id="SSF64153">
    <property type="entry name" value="YjeF N-terminal domain-like"/>
    <property type="match status" value="1"/>
</dbReference>
<comment type="subunit">
    <text evidence="17">Homotetramer.</text>
</comment>
<feature type="binding site" evidence="18">
    <location>
        <begin position="54"/>
        <end position="58"/>
    </location>
    <ligand>
        <name>(6S)-NADPHX</name>
        <dbReference type="ChEBI" id="CHEBI:64076"/>
    </ligand>
</feature>
<comment type="catalytic activity">
    <reaction evidence="15 17 19">
        <text>(6S)-NADHX + ADP = AMP + phosphate + NADH + H(+)</text>
        <dbReference type="Rhea" id="RHEA:32223"/>
        <dbReference type="ChEBI" id="CHEBI:15378"/>
        <dbReference type="ChEBI" id="CHEBI:43474"/>
        <dbReference type="ChEBI" id="CHEBI:57945"/>
        <dbReference type="ChEBI" id="CHEBI:64074"/>
        <dbReference type="ChEBI" id="CHEBI:456215"/>
        <dbReference type="ChEBI" id="CHEBI:456216"/>
        <dbReference type="EC" id="4.2.1.136"/>
    </reaction>
</comment>
<dbReference type="GO" id="GO:0005524">
    <property type="term" value="F:ATP binding"/>
    <property type="evidence" value="ECO:0007669"/>
    <property type="project" value="UniProtKB-UniRule"/>
</dbReference>
<dbReference type="GO" id="GO:0046872">
    <property type="term" value="F:metal ion binding"/>
    <property type="evidence" value="ECO:0007669"/>
    <property type="project" value="UniProtKB-UniRule"/>
</dbReference>
<dbReference type="InterPro" id="IPR004443">
    <property type="entry name" value="YjeF_N_dom"/>
</dbReference>
<keyword evidence="7 17" id="KW-0067">ATP-binding</keyword>
<evidence type="ECO:0000256" key="4">
    <source>
        <dbReference type="ARBA" id="ARBA00009524"/>
    </source>
</evidence>
<dbReference type="EC" id="4.2.1.136" evidence="19"/>
<comment type="caution">
    <text evidence="18">Lacks conserved residue(s) required for the propagation of feature annotation.</text>
</comment>
<proteinExistence type="inferred from homology"/>
<evidence type="ECO:0000256" key="6">
    <source>
        <dbReference type="ARBA" id="ARBA00022741"/>
    </source>
</evidence>
<dbReference type="PANTHER" id="PTHR12592">
    <property type="entry name" value="ATP-DEPENDENT (S)-NAD(P)H-HYDRATE DEHYDRATASE FAMILY MEMBER"/>
    <property type="match status" value="1"/>
</dbReference>
<keyword evidence="23" id="KW-1185">Reference proteome</keyword>
<comment type="catalytic activity">
    <reaction evidence="1 18 19">
        <text>(6R)-NADHX = (6S)-NADHX</text>
        <dbReference type="Rhea" id="RHEA:32215"/>
        <dbReference type="ChEBI" id="CHEBI:64074"/>
        <dbReference type="ChEBI" id="CHEBI:64075"/>
        <dbReference type="EC" id="5.1.99.6"/>
    </reaction>
</comment>
<dbReference type="GO" id="GO:0110051">
    <property type="term" value="P:metabolite repair"/>
    <property type="evidence" value="ECO:0007669"/>
    <property type="project" value="TreeGrafter"/>
</dbReference>
<feature type="binding site" evidence="17">
    <location>
        <position position="374"/>
    </location>
    <ligand>
        <name>(6S)-NADPHX</name>
        <dbReference type="ChEBI" id="CHEBI:64076"/>
    </ligand>
</feature>
<keyword evidence="6 17" id="KW-0547">Nucleotide-binding</keyword>
<dbReference type="GO" id="GO:0052856">
    <property type="term" value="F:NAD(P)HX epimerase activity"/>
    <property type="evidence" value="ECO:0007669"/>
    <property type="project" value="UniProtKB-UniRule"/>
</dbReference>
<feature type="domain" description="YjeF N-terminal" evidence="21">
    <location>
        <begin position="9"/>
        <end position="217"/>
    </location>
</feature>
<keyword evidence="5 18" id="KW-0479">Metal-binding</keyword>
<dbReference type="Gene3D" id="3.40.1190.20">
    <property type="match status" value="1"/>
</dbReference>
<dbReference type="InterPro" id="IPR036652">
    <property type="entry name" value="YjeF_N_dom_sf"/>
</dbReference>
<evidence type="ECO:0000256" key="9">
    <source>
        <dbReference type="ARBA" id="ARBA00022958"/>
    </source>
</evidence>
<evidence type="ECO:0000256" key="11">
    <source>
        <dbReference type="ARBA" id="ARBA00023235"/>
    </source>
</evidence>
<dbReference type="EC" id="5.1.99.6" evidence="19"/>
<feature type="binding site" evidence="18">
    <location>
        <position position="127"/>
    </location>
    <ligand>
        <name>K(+)</name>
        <dbReference type="ChEBI" id="CHEBI:29103"/>
    </ligand>
</feature>
<evidence type="ECO:0000256" key="14">
    <source>
        <dbReference type="ARBA" id="ARBA00025153"/>
    </source>
</evidence>
<evidence type="ECO:0000256" key="3">
    <source>
        <dbReference type="ARBA" id="ARBA00006001"/>
    </source>
</evidence>
<feature type="binding site" evidence="18">
    <location>
        <position position="55"/>
    </location>
    <ligand>
        <name>K(+)</name>
        <dbReference type="ChEBI" id="CHEBI:29103"/>
    </ligand>
</feature>
<evidence type="ECO:0000256" key="7">
    <source>
        <dbReference type="ARBA" id="ARBA00022840"/>
    </source>
</evidence>
<dbReference type="HAMAP" id="MF_01965">
    <property type="entry name" value="NADHX_dehydratase"/>
    <property type="match status" value="1"/>
</dbReference>
<dbReference type="Pfam" id="PF01256">
    <property type="entry name" value="Carb_kinase"/>
    <property type="match status" value="1"/>
</dbReference>
<keyword evidence="13" id="KW-0511">Multifunctional enzyme</keyword>
<keyword evidence="9 18" id="KW-0630">Potassium</keyword>
<comment type="catalytic activity">
    <reaction evidence="2 18 19">
        <text>(6R)-NADPHX = (6S)-NADPHX</text>
        <dbReference type="Rhea" id="RHEA:32227"/>
        <dbReference type="ChEBI" id="CHEBI:64076"/>
        <dbReference type="ChEBI" id="CHEBI:64077"/>
        <dbReference type="EC" id="5.1.99.6"/>
    </reaction>
</comment>
<evidence type="ECO:0000313" key="22">
    <source>
        <dbReference type="EMBL" id="PRR84273.1"/>
    </source>
</evidence>
<dbReference type="PROSITE" id="PS51383">
    <property type="entry name" value="YJEF_C_3"/>
    <property type="match status" value="1"/>
</dbReference>
<dbReference type="CDD" id="cd01171">
    <property type="entry name" value="YXKO-related"/>
    <property type="match status" value="1"/>
</dbReference>
<dbReference type="Pfam" id="PF03853">
    <property type="entry name" value="YjeF_N"/>
    <property type="match status" value="1"/>
</dbReference>
<reference evidence="22 23" key="1">
    <citation type="submission" date="2018-03" db="EMBL/GenBank/DDBJ databases">
        <title>Genome sequence of Clostridium vincentii DSM 10228.</title>
        <authorList>
            <person name="Poehlein A."/>
            <person name="Daniel R."/>
        </authorList>
    </citation>
    <scope>NUCLEOTIDE SEQUENCE [LARGE SCALE GENOMIC DNA]</scope>
    <source>
        <strain evidence="22 23">DSM 10228</strain>
    </source>
</reference>
<comment type="similarity">
    <text evidence="18">Belongs to the NnrE/AIBP family.</text>
</comment>
<feature type="binding site" evidence="17">
    <location>
        <position position="439"/>
    </location>
    <ligand>
        <name>AMP</name>
        <dbReference type="ChEBI" id="CHEBI:456215"/>
    </ligand>
</feature>
<feature type="binding site" evidence="18">
    <location>
        <position position="163"/>
    </location>
    <ligand>
        <name>K(+)</name>
        <dbReference type="ChEBI" id="CHEBI:29103"/>
    </ligand>
</feature>
<name>A0A2T0BKB5_9CLOT</name>
<dbReference type="InterPro" id="IPR030677">
    <property type="entry name" value="Nnr"/>
</dbReference>
<keyword evidence="8 17" id="KW-0521">NADP</keyword>
<evidence type="ECO:0000256" key="15">
    <source>
        <dbReference type="ARBA" id="ARBA00048238"/>
    </source>
</evidence>
<evidence type="ECO:0000259" key="20">
    <source>
        <dbReference type="PROSITE" id="PS51383"/>
    </source>
</evidence>
<keyword evidence="10 17" id="KW-0520">NAD</keyword>
<comment type="similarity">
    <text evidence="17">Belongs to the NnrD/CARKD family.</text>
</comment>
<dbReference type="HAMAP" id="MF_01966">
    <property type="entry name" value="NADHX_epimerase"/>
    <property type="match status" value="1"/>
</dbReference>
<evidence type="ECO:0000313" key="23">
    <source>
        <dbReference type="Proteomes" id="UP000239471"/>
    </source>
</evidence>